<dbReference type="EMBL" id="NMUH01001447">
    <property type="protein sequence ID" value="MQL92438.1"/>
    <property type="molecule type" value="Genomic_DNA"/>
</dbReference>
<feature type="region of interest" description="Disordered" evidence="1">
    <location>
        <begin position="143"/>
        <end position="174"/>
    </location>
</feature>
<evidence type="ECO:0000313" key="3">
    <source>
        <dbReference type="Proteomes" id="UP000652761"/>
    </source>
</evidence>
<dbReference type="Proteomes" id="UP000652761">
    <property type="component" value="Unassembled WGS sequence"/>
</dbReference>
<feature type="region of interest" description="Disordered" evidence="1">
    <location>
        <begin position="117"/>
        <end position="136"/>
    </location>
</feature>
<dbReference type="AlphaFoldDB" id="A0A843V8F8"/>
<feature type="compositionally biased region" description="Basic and acidic residues" evidence="1">
    <location>
        <begin position="149"/>
        <end position="174"/>
    </location>
</feature>
<name>A0A843V8F8_COLES</name>
<organism evidence="2 3">
    <name type="scientific">Colocasia esculenta</name>
    <name type="common">Wild taro</name>
    <name type="synonym">Arum esculentum</name>
    <dbReference type="NCBI Taxonomy" id="4460"/>
    <lineage>
        <taxon>Eukaryota</taxon>
        <taxon>Viridiplantae</taxon>
        <taxon>Streptophyta</taxon>
        <taxon>Embryophyta</taxon>
        <taxon>Tracheophyta</taxon>
        <taxon>Spermatophyta</taxon>
        <taxon>Magnoliopsida</taxon>
        <taxon>Liliopsida</taxon>
        <taxon>Araceae</taxon>
        <taxon>Aroideae</taxon>
        <taxon>Colocasieae</taxon>
        <taxon>Colocasia</taxon>
    </lineage>
</organism>
<evidence type="ECO:0000313" key="2">
    <source>
        <dbReference type="EMBL" id="MQL92438.1"/>
    </source>
</evidence>
<gene>
    <name evidence="2" type="ORF">Taro_025064</name>
</gene>
<evidence type="ECO:0000256" key="1">
    <source>
        <dbReference type="SAM" id="MobiDB-lite"/>
    </source>
</evidence>
<protein>
    <submittedName>
        <fullName evidence="2">Uncharacterized protein</fullName>
    </submittedName>
</protein>
<keyword evidence="3" id="KW-1185">Reference proteome</keyword>
<reference evidence="2" key="1">
    <citation type="submission" date="2017-07" db="EMBL/GenBank/DDBJ databases">
        <title>Taro Niue Genome Assembly and Annotation.</title>
        <authorList>
            <person name="Atibalentja N."/>
            <person name="Keating K."/>
            <person name="Fields C.J."/>
        </authorList>
    </citation>
    <scope>NUCLEOTIDE SEQUENCE</scope>
    <source>
        <strain evidence="2">Niue_2</strain>
        <tissue evidence="2">Leaf</tissue>
    </source>
</reference>
<dbReference type="OrthoDB" id="785426at2759"/>
<proteinExistence type="predicted"/>
<feature type="compositionally biased region" description="Basic and acidic residues" evidence="1">
    <location>
        <begin position="117"/>
        <end position="132"/>
    </location>
</feature>
<comment type="caution">
    <text evidence="2">The sequence shown here is derived from an EMBL/GenBank/DDBJ whole genome shotgun (WGS) entry which is preliminary data.</text>
</comment>
<accession>A0A843V8F8</accession>
<sequence length="174" mass="20265">MGTGDLPLMVYAKLETAKTKIREVFPRYAHLVLDVVEDRWDWQMSRDLHMAIWNRLSHRRLDNLVYVHYNMRLRVKHLTEDPKQRLEVNYDHVDIGFLRDDEDPMVALVARATTEQGKYKLDEEPDDPKDPPRPNTLLARAVKATAAAAKEDGDRGHKNDEAKIQVAHVRDYPN</sequence>